<accession>A0A1G8PNU9</accession>
<evidence type="ECO:0000313" key="1">
    <source>
        <dbReference type="EMBL" id="SDI93988.1"/>
    </source>
</evidence>
<dbReference type="PANTHER" id="PTHR39185">
    <property type="entry name" value="SWARMING MOTILITY PROTEIN SWRD"/>
    <property type="match status" value="1"/>
</dbReference>
<dbReference type="InterPro" id="IPR009384">
    <property type="entry name" value="SwrD-like"/>
</dbReference>
<evidence type="ECO:0000313" key="2">
    <source>
        <dbReference type="Proteomes" id="UP000198853"/>
    </source>
</evidence>
<dbReference type="OrthoDB" id="9799862at2"/>
<gene>
    <name evidence="1" type="ORF">SAMN04488123_10924</name>
</gene>
<keyword evidence="2" id="KW-1185">Reference proteome</keyword>
<name>A0A1G8PNU9_9BACI</name>
<dbReference type="Proteomes" id="UP000198853">
    <property type="component" value="Unassembled WGS sequence"/>
</dbReference>
<protein>
    <submittedName>
        <fullName evidence="1">Flagellar protein FlbD</fullName>
    </submittedName>
</protein>
<dbReference type="EMBL" id="FNEN01000009">
    <property type="protein sequence ID" value="SDI93988.1"/>
    <property type="molecule type" value="Genomic_DNA"/>
</dbReference>
<keyword evidence="1" id="KW-0282">Flagellum</keyword>
<keyword evidence="1" id="KW-0966">Cell projection</keyword>
<dbReference type="PANTHER" id="PTHR39185:SF1">
    <property type="entry name" value="SWARMING MOTILITY PROTEIN SWRD"/>
    <property type="match status" value="1"/>
</dbReference>
<dbReference type="RefSeq" id="WP_090398844.1">
    <property type="nucleotide sequence ID" value="NZ_FNEN01000009.1"/>
</dbReference>
<dbReference type="AlphaFoldDB" id="A0A1G8PNU9"/>
<sequence>MIELQRLNGTVFSLNIIHIETIEALPDTTITLTNQRKMIVLDPVADVTEKINTLYRSIGMFATQRGT</sequence>
<proteinExistence type="predicted"/>
<organism evidence="1 2">
    <name type="scientific">Natribacillus halophilus</name>
    <dbReference type="NCBI Taxonomy" id="549003"/>
    <lineage>
        <taxon>Bacteria</taxon>
        <taxon>Bacillati</taxon>
        <taxon>Bacillota</taxon>
        <taxon>Bacilli</taxon>
        <taxon>Bacillales</taxon>
        <taxon>Bacillaceae</taxon>
        <taxon>Natribacillus</taxon>
    </lineage>
</organism>
<keyword evidence="1" id="KW-0969">Cilium</keyword>
<dbReference type="Pfam" id="PF06289">
    <property type="entry name" value="FlbD"/>
    <property type="match status" value="1"/>
</dbReference>
<reference evidence="1 2" key="1">
    <citation type="submission" date="2016-10" db="EMBL/GenBank/DDBJ databases">
        <authorList>
            <person name="de Groot N.N."/>
        </authorList>
    </citation>
    <scope>NUCLEOTIDE SEQUENCE [LARGE SCALE GENOMIC DNA]</scope>
    <source>
        <strain evidence="1 2">DSM 21771</strain>
    </source>
</reference>